<accession>A0A2S0M510</accession>
<dbReference type="PANTHER" id="PTHR33744:SF1">
    <property type="entry name" value="DNA-BINDING TRANSCRIPTIONAL ACTIVATOR ADER"/>
    <property type="match status" value="1"/>
</dbReference>
<comment type="similarity">
    <text evidence="1">Belongs to the CdaR family.</text>
</comment>
<dbReference type="PANTHER" id="PTHR33744">
    <property type="entry name" value="CARBOHYDRATE DIACID REGULATOR"/>
    <property type="match status" value="1"/>
</dbReference>
<dbReference type="InterPro" id="IPR042070">
    <property type="entry name" value="PucR_C-HTH_sf"/>
</dbReference>
<evidence type="ECO:0000313" key="6">
    <source>
        <dbReference type="Proteomes" id="UP000238358"/>
    </source>
</evidence>
<dbReference type="OrthoDB" id="143422at2"/>
<dbReference type="AlphaFoldDB" id="A0A2S0M510"/>
<feature type="domain" description="Purine catabolism PurC-like" evidence="2">
    <location>
        <begin position="17"/>
        <end position="128"/>
    </location>
</feature>
<evidence type="ECO:0000259" key="4">
    <source>
        <dbReference type="Pfam" id="PF17853"/>
    </source>
</evidence>
<name>A0A2S0M510_MEGEL</name>
<feature type="domain" description="CdaR GGDEF-like" evidence="4">
    <location>
        <begin position="154"/>
        <end position="255"/>
    </location>
</feature>
<evidence type="ECO:0000259" key="2">
    <source>
        <dbReference type="Pfam" id="PF07905"/>
    </source>
</evidence>
<dbReference type="InterPro" id="IPR025736">
    <property type="entry name" value="PucR_C-HTH_dom"/>
</dbReference>
<dbReference type="InterPro" id="IPR051448">
    <property type="entry name" value="CdaR-like_regulators"/>
</dbReference>
<dbReference type="Pfam" id="PF13556">
    <property type="entry name" value="HTH_30"/>
    <property type="match status" value="1"/>
</dbReference>
<dbReference type="Pfam" id="PF17853">
    <property type="entry name" value="GGDEF_2"/>
    <property type="match status" value="1"/>
</dbReference>
<dbReference type="Proteomes" id="UP000238358">
    <property type="component" value="Chromosome"/>
</dbReference>
<sequence length="377" mass="42173">MSLSIDRLYKQDENKYKLELLAGRQGLSHDVAWVQVMEDADYGTFLRPHAFIFTTGLASHGDPHWLEAFVDALLAADAAGLVVNTGKYLLASDITDALKDRCDAAAFPLFTLPWEVRLADITQSFLSSLFLTHREEYRAITAWKEFLFGVQGSSVLTELALTGWKEEGPYTALVLAGADADASFLADSKSFLNGLGQPYFIFPYKGTVVLLLQGELPAALVAWLKGHERLVTGQGVTAPDLKALPDSCRQGQQALIWGRLHQQSWCYFGALGAYALFFSQPDDQVLHVLHDRALGALLAYDEGHQSSLYETLEAYLCHDGSLKGTAAQLYTHRNTVAYRIHKAEKLIPYDLNDWEQRFTVFLACHIHRYFEILKNNH</sequence>
<evidence type="ECO:0000313" key="5">
    <source>
        <dbReference type="EMBL" id="AVO26528.1"/>
    </source>
</evidence>
<dbReference type="RefSeq" id="WP_027894669.1">
    <property type="nucleotide sequence ID" value="NZ_CP027569.1"/>
</dbReference>
<dbReference type="EMBL" id="CP027569">
    <property type="protein sequence ID" value="AVO26528.1"/>
    <property type="molecule type" value="Genomic_DNA"/>
</dbReference>
<evidence type="ECO:0000256" key="1">
    <source>
        <dbReference type="ARBA" id="ARBA00006754"/>
    </source>
</evidence>
<feature type="domain" description="PucR C-terminal helix-turn-helix" evidence="3">
    <location>
        <begin position="308"/>
        <end position="366"/>
    </location>
</feature>
<reference evidence="5 6" key="1">
    <citation type="journal article" date="2018" name="Genome Announc.">
        <title>Complete genomes of two Megasphaera elsdenii strains, NCIMB 702410 and ATCC 25940.</title>
        <authorList>
            <person name="Hatmaker E.A."/>
            <person name="O'Dell K."/>
            <person name="Riley L.A."/>
            <person name="Klingeman D.M."/>
            <person name="Guss A.M."/>
        </authorList>
    </citation>
    <scope>NUCLEOTIDE SEQUENCE [LARGE SCALE GENOMIC DNA]</scope>
    <source>
        <strain evidence="5 6">NCIMB702410</strain>
    </source>
</reference>
<organism evidence="5 6">
    <name type="scientific">Megasphaera elsdenii</name>
    <dbReference type="NCBI Taxonomy" id="907"/>
    <lineage>
        <taxon>Bacteria</taxon>
        <taxon>Bacillati</taxon>
        <taxon>Bacillota</taxon>
        <taxon>Negativicutes</taxon>
        <taxon>Veillonellales</taxon>
        <taxon>Veillonellaceae</taxon>
        <taxon>Megasphaera</taxon>
    </lineage>
</organism>
<protein>
    <submittedName>
        <fullName evidence="5">PucR family transcriptional regulator</fullName>
    </submittedName>
</protein>
<proteinExistence type="inferred from homology"/>
<evidence type="ECO:0000259" key="3">
    <source>
        <dbReference type="Pfam" id="PF13556"/>
    </source>
</evidence>
<gene>
    <name evidence="5" type="ORF">C6Y28_02230</name>
</gene>
<dbReference type="Pfam" id="PF07905">
    <property type="entry name" value="PucR"/>
    <property type="match status" value="1"/>
</dbReference>
<dbReference type="InterPro" id="IPR041522">
    <property type="entry name" value="CdaR_GGDEF"/>
</dbReference>
<dbReference type="Gene3D" id="1.10.10.2840">
    <property type="entry name" value="PucR C-terminal helix-turn-helix domain"/>
    <property type="match status" value="1"/>
</dbReference>
<dbReference type="InterPro" id="IPR012914">
    <property type="entry name" value="PucR_dom"/>
</dbReference>